<reference evidence="3 4" key="1">
    <citation type="journal article" date="2013" name="Genome Announc.">
        <title>Genome Sequence of Naphthalene-Degrading Soil Bacterium Pseudomonas putida CSV86.</title>
        <authorList>
            <person name="Phale P.S."/>
            <person name="Paliwal V."/>
            <person name="Raju S.C."/>
            <person name="Modak A."/>
            <person name="Purohit H.J."/>
        </authorList>
    </citation>
    <scope>NUCLEOTIDE SEQUENCE [LARGE SCALE GENOMIC DNA]</scope>
    <source>
        <strain evidence="3 4">CSV86</strain>
    </source>
</reference>
<dbReference type="Pfam" id="PF12951">
    <property type="entry name" value="PATR"/>
    <property type="match status" value="1"/>
</dbReference>
<evidence type="ECO:0000313" key="4">
    <source>
        <dbReference type="Proteomes" id="UP000010448"/>
    </source>
</evidence>
<comment type="caution">
    <text evidence="3">The sequence shown here is derived from an EMBL/GenBank/DDBJ whole genome shotgun (WGS) entry which is preliminary data.</text>
</comment>
<feature type="compositionally biased region" description="Polar residues" evidence="2">
    <location>
        <begin position="1"/>
        <end position="21"/>
    </location>
</feature>
<dbReference type="EMBL" id="AMWJ02000006">
    <property type="protein sequence ID" value="NNJ18948.1"/>
    <property type="molecule type" value="Genomic_DNA"/>
</dbReference>
<evidence type="ECO:0000313" key="3">
    <source>
        <dbReference type="EMBL" id="NNJ18948.1"/>
    </source>
</evidence>
<dbReference type="InterPro" id="IPR013425">
    <property type="entry name" value="Autotrns_rpt"/>
</dbReference>
<sequence>MNGTGSLTKTGTADLTLSGANNFGGGLNINAGKLILGTAGATARYHHCRRRRPGAGHQYRPDPDQPDPAQRQPDPDRQQRPDPGGQDFRYRG</sequence>
<dbReference type="InterPro" id="IPR011050">
    <property type="entry name" value="Pectin_lyase_fold/virulence"/>
</dbReference>
<dbReference type="NCBIfam" id="TIGR02601">
    <property type="entry name" value="autotrns_rpt"/>
    <property type="match status" value="1"/>
</dbReference>
<dbReference type="AlphaFoldDB" id="A0A7K4EMT7"/>
<gene>
    <name evidence="3" type="ORF">CSV86_029470</name>
</gene>
<accession>A0A7K4EMT7</accession>
<keyword evidence="4" id="KW-1185">Reference proteome</keyword>
<proteinExistence type="predicted"/>
<feature type="compositionally biased region" description="Low complexity" evidence="2">
    <location>
        <begin position="81"/>
        <end position="92"/>
    </location>
</feature>
<dbReference type="RefSeq" id="WP_170395297.1">
    <property type="nucleotide sequence ID" value="NZ_AMWJ02000006.1"/>
</dbReference>
<keyword evidence="1" id="KW-0732">Signal</keyword>
<name>A0A7K4EMT7_9PSED</name>
<evidence type="ECO:0000256" key="2">
    <source>
        <dbReference type="SAM" id="MobiDB-lite"/>
    </source>
</evidence>
<feature type="region of interest" description="Disordered" evidence="2">
    <location>
        <begin position="1"/>
        <end position="29"/>
    </location>
</feature>
<protein>
    <submittedName>
        <fullName evidence="3">Uncharacterized protein</fullName>
    </submittedName>
</protein>
<organism evidence="3 4">
    <name type="scientific">Pseudomonas bharatica CSV86</name>
    <dbReference type="NCBI Taxonomy" id="1005395"/>
    <lineage>
        <taxon>Bacteria</taxon>
        <taxon>Pseudomonadati</taxon>
        <taxon>Pseudomonadota</taxon>
        <taxon>Gammaproteobacteria</taxon>
        <taxon>Pseudomonadales</taxon>
        <taxon>Pseudomonadaceae</taxon>
        <taxon>Pseudomonas</taxon>
        <taxon>Pseudomonas bharatica</taxon>
    </lineage>
</organism>
<feature type="region of interest" description="Disordered" evidence="2">
    <location>
        <begin position="49"/>
        <end position="92"/>
    </location>
</feature>
<evidence type="ECO:0000256" key="1">
    <source>
        <dbReference type="ARBA" id="ARBA00022729"/>
    </source>
</evidence>
<dbReference type="SUPFAM" id="SSF51126">
    <property type="entry name" value="Pectin lyase-like"/>
    <property type="match status" value="1"/>
</dbReference>
<dbReference type="Proteomes" id="UP000010448">
    <property type="component" value="Unassembled WGS sequence"/>
</dbReference>